<dbReference type="InterPro" id="IPR005107">
    <property type="entry name" value="CO_DH_flav_C"/>
</dbReference>
<dbReference type="AlphaFoldDB" id="A0A1N6ZNU1"/>
<dbReference type="Pfam" id="PF00941">
    <property type="entry name" value="FAD_binding_5"/>
    <property type="match status" value="1"/>
</dbReference>
<name>A0A1N6ZNU1_9ACTN</name>
<evidence type="ECO:0000256" key="2">
    <source>
        <dbReference type="ARBA" id="ARBA00022827"/>
    </source>
</evidence>
<dbReference type="Gene3D" id="3.30.43.10">
    <property type="entry name" value="Uridine Diphospho-n-acetylenolpyruvylglucosamine Reductase, domain 2"/>
    <property type="match status" value="1"/>
</dbReference>
<dbReference type="EMBL" id="FTNI01000007">
    <property type="protein sequence ID" value="SIR28346.1"/>
    <property type="molecule type" value="Genomic_DNA"/>
</dbReference>
<accession>A0A1N6ZNU1</accession>
<dbReference type="PANTHER" id="PTHR42659:SF2">
    <property type="entry name" value="XANTHINE DEHYDROGENASE SUBUNIT C-RELATED"/>
    <property type="match status" value="1"/>
</dbReference>
<proteinExistence type="predicted"/>
<evidence type="ECO:0000259" key="4">
    <source>
        <dbReference type="PROSITE" id="PS51387"/>
    </source>
</evidence>
<evidence type="ECO:0000313" key="6">
    <source>
        <dbReference type="Proteomes" id="UP000186096"/>
    </source>
</evidence>
<dbReference type="InterPro" id="IPR016167">
    <property type="entry name" value="FAD-bd_PCMH_sub1"/>
</dbReference>
<protein>
    <submittedName>
        <fullName evidence="5">Carbon-monoxide dehydrogenase medium subunit</fullName>
    </submittedName>
</protein>
<gene>
    <name evidence="5" type="ORF">SAMN05421833_107211</name>
</gene>
<keyword evidence="6" id="KW-1185">Reference proteome</keyword>
<dbReference type="PANTHER" id="PTHR42659">
    <property type="entry name" value="XANTHINE DEHYDROGENASE SUBUNIT C-RELATED"/>
    <property type="match status" value="1"/>
</dbReference>
<dbReference type="Proteomes" id="UP000186096">
    <property type="component" value="Unassembled WGS sequence"/>
</dbReference>
<dbReference type="InterPro" id="IPR016166">
    <property type="entry name" value="FAD-bd_PCMH"/>
</dbReference>
<evidence type="ECO:0000256" key="3">
    <source>
        <dbReference type="ARBA" id="ARBA00023002"/>
    </source>
</evidence>
<dbReference type="SUPFAM" id="SSF56176">
    <property type="entry name" value="FAD-binding/transporter-associated domain-like"/>
    <property type="match status" value="1"/>
</dbReference>
<keyword evidence="2" id="KW-0274">FAD</keyword>
<dbReference type="GO" id="GO:0016491">
    <property type="term" value="F:oxidoreductase activity"/>
    <property type="evidence" value="ECO:0007669"/>
    <property type="project" value="UniProtKB-KW"/>
</dbReference>
<evidence type="ECO:0000256" key="1">
    <source>
        <dbReference type="ARBA" id="ARBA00022630"/>
    </source>
</evidence>
<reference evidence="6" key="1">
    <citation type="submission" date="2017-01" db="EMBL/GenBank/DDBJ databases">
        <authorList>
            <person name="Varghese N."/>
            <person name="Submissions S."/>
        </authorList>
    </citation>
    <scope>NUCLEOTIDE SEQUENCE [LARGE SCALE GENOMIC DNA]</scope>
    <source>
        <strain evidence="6">ATCC 12950</strain>
    </source>
</reference>
<organism evidence="5 6">
    <name type="scientific">Microbispora rosea</name>
    <dbReference type="NCBI Taxonomy" id="58117"/>
    <lineage>
        <taxon>Bacteria</taxon>
        <taxon>Bacillati</taxon>
        <taxon>Actinomycetota</taxon>
        <taxon>Actinomycetes</taxon>
        <taxon>Streptosporangiales</taxon>
        <taxon>Streptosporangiaceae</taxon>
        <taxon>Microbispora</taxon>
    </lineage>
</organism>
<dbReference type="InterPro" id="IPR036683">
    <property type="entry name" value="CO_DH_flav_C_dom_sf"/>
</dbReference>
<dbReference type="InterPro" id="IPR002346">
    <property type="entry name" value="Mopterin_DH_FAD-bd"/>
</dbReference>
<dbReference type="Pfam" id="PF03450">
    <property type="entry name" value="CO_deh_flav_C"/>
    <property type="match status" value="1"/>
</dbReference>
<sequence>MKPPPFVYHGPATLGEALDVLAEAGPGGKVLAGGQSLIPLLNMRLAAPAHIVDVNRVPGLEGIEAGPPGVRVGALARHAAVERSPGAAAAQPLLRQALRLVAHPVIRNRGTVVGSLVHADPAAEMPAVLALLGGSVRLASRGGEREVPAAEFFTGPMESALRPGELALSAFFPALPPRSGTAFHEVARRHGDYAVAGVAAAVTLDEDLRVAAARVACVSVGPVPVVLDVTAACGPRPAASIKWEAVAEAVRDRIDPEGDIHATADYRRHLAGVLAARALRDAASAARGEES</sequence>
<dbReference type="STRING" id="58117.SAMN05421833_107211"/>
<evidence type="ECO:0000313" key="5">
    <source>
        <dbReference type="EMBL" id="SIR28346.1"/>
    </source>
</evidence>
<dbReference type="SMART" id="SM01092">
    <property type="entry name" value="CO_deh_flav_C"/>
    <property type="match status" value="1"/>
</dbReference>
<dbReference type="InterPro" id="IPR016169">
    <property type="entry name" value="FAD-bd_PCMH_sub2"/>
</dbReference>
<dbReference type="PROSITE" id="PS51387">
    <property type="entry name" value="FAD_PCMH"/>
    <property type="match status" value="1"/>
</dbReference>
<keyword evidence="1" id="KW-0285">Flavoprotein</keyword>
<dbReference type="SUPFAM" id="SSF55447">
    <property type="entry name" value="CO dehydrogenase flavoprotein C-terminal domain-like"/>
    <property type="match status" value="1"/>
</dbReference>
<dbReference type="OrthoDB" id="9793944at2"/>
<dbReference type="RefSeq" id="WP_076434707.1">
    <property type="nucleotide sequence ID" value="NZ_FTNI01000007.1"/>
</dbReference>
<keyword evidence="3" id="KW-0560">Oxidoreductase</keyword>
<feature type="domain" description="FAD-binding PCMH-type" evidence="4">
    <location>
        <begin position="1"/>
        <end position="177"/>
    </location>
</feature>
<dbReference type="InterPro" id="IPR051312">
    <property type="entry name" value="Diverse_Substr_Oxidored"/>
</dbReference>
<dbReference type="Gene3D" id="3.30.390.50">
    <property type="entry name" value="CO dehydrogenase flavoprotein, C-terminal domain"/>
    <property type="match status" value="1"/>
</dbReference>
<dbReference type="GO" id="GO:0071949">
    <property type="term" value="F:FAD binding"/>
    <property type="evidence" value="ECO:0007669"/>
    <property type="project" value="InterPro"/>
</dbReference>
<dbReference type="Gene3D" id="3.30.465.10">
    <property type="match status" value="1"/>
</dbReference>
<dbReference type="InterPro" id="IPR036318">
    <property type="entry name" value="FAD-bd_PCMH-like_sf"/>
</dbReference>